<reference evidence="2" key="1">
    <citation type="journal article" date="2020" name="Stud. Mycol.">
        <title>101 Dothideomycetes genomes: a test case for predicting lifestyles and emergence of pathogens.</title>
        <authorList>
            <person name="Haridas S."/>
            <person name="Albert R."/>
            <person name="Binder M."/>
            <person name="Bloem J."/>
            <person name="Labutti K."/>
            <person name="Salamov A."/>
            <person name="Andreopoulos B."/>
            <person name="Baker S."/>
            <person name="Barry K."/>
            <person name="Bills G."/>
            <person name="Bluhm B."/>
            <person name="Cannon C."/>
            <person name="Castanera R."/>
            <person name="Culley D."/>
            <person name="Daum C."/>
            <person name="Ezra D."/>
            <person name="Gonzalez J."/>
            <person name="Henrissat B."/>
            <person name="Kuo A."/>
            <person name="Liang C."/>
            <person name="Lipzen A."/>
            <person name="Lutzoni F."/>
            <person name="Magnuson J."/>
            <person name="Mondo S."/>
            <person name="Nolan M."/>
            <person name="Ohm R."/>
            <person name="Pangilinan J."/>
            <person name="Park H.-J."/>
            <person name="Ramirez L."/>
            <person name="Alfaro M."/>
            <person name="Sun H."/>
            <person name="Tritt A."/>
            <person name="Yoshinaga Y."/>
            <person name="Zwiers L.-H."/>
            <person name="Turgeon B."/>
            <person name="Goodwin S."/>
            <person name="Spatafora J."/>
            <person name="Crous P."/>
            <person name="Grigoriev I."/>
        </authorList>
    </citation>
    <scope>NUCLEOTIDE SEQUENCE</scope>
    <source>
        <strain evidence="2">CBS 121739</strain>
    </source>
</reference>
<evidence type="ECO:0000313" key="2">
    <source>
        <dbReference type="EMBL" id="KAF2762594.1"/>
    </source>
</evidence>
<accession>A0A6A6WKA0</accession>
<dbReference type="RefSeq" id="XP_033605045.1">
    <property type="nucleotide sequence ID" value="XM_033749916.1"/>
</dbReference>
<evidence type="ECO:0000313" key="3">
    <source>
        <dbReference type="Proteomes" id="UP000799437"/>
    </source>
</evidence>
<name>A0A6A6WKA0_9PEZI</name>
<feature type="signal peptide" evidence="1">
    <location>
        <begin position="1"/>
        <end position="26"/>
    </location>
</feature>
<gene>
    <name evidence="2" type="ORF">EJ05DRAFT_7142</name>
</gene>
<feature type="chain" id="PRO_5025382466" evidence="1">
    <location>
        <begin position="27"/>
        <end position="105"/>
    </location>
</feature>
<dbReference type="Proteomes" id="UP000799437">
    <property type="component" value="Unassembled WGS sequence"/>
</dbReference>
<protein>
    <submittedName>
        <fullName evidence="2">Uncharacterized protein</fullName>
    </submittedName>
</protein>
<keyword evidence="1" id="KW-0732">Signal</keyword>
<sequence length="105" mass="11353">MVLTAIRLFASSLSLVSFATAQLAYSQPDGKTKDFDSSLTLKQGSVAEVIWKLNSTNTGISGYVYSRLGAKPKTILNAQNEVSLWVTSTADAGNEKGYWKCLART</sequence>
<proteinExistence type="predicted"/>
<organism evidence="2 3">
    <name type="scientific">Pseudovirgaria hyperparasitica</name>
    <dbReference type="NCBI Taxonomy" id="470096"/>
    <lineage>
        <taxon>Eukaryota</taxon>
        <taxon>Fungi</taxon>
        <taxon>Dikarya</taxon>
        <taxon>Ascomycota</taxon>
        <taxon>Pezizomycotina</taxon>
        <taxon>Dothideomycetes</taxon>
        <taxon>Dothideomycetes incertae sedis</taxon>
        <taxon>Acrospermales</taxon>
        <taxon>Acrospermaceae</taxon>
        <taxon>Pseudovirgaria</taxon>
    </lineage>
</organism>
<keyword evidence="3" id="KW-1185">Reference proteome</keyword>
<evidence type="ECO:0000256" key="1">
    <source>
        <dbReference type="SAM" id="SignalP"/>
    </source>
</evidence>
<dbReference type="EMBL" id="ML996565">
    <property type="protein sequence ID" value="KAF2762594.1"/>
    <property type="molecule type" value="Genomic_DNA"/>
</dbReference>
<dbReference type="GeneID" id="54490970"/>
<dbReference type="AlphaFoldDB" id="A0A6A6WKA0"/>